<gene>
    <name evidence="2" type="ORF">IOQ59_00575</name>
</gene>
<dbReference type="RefSeq" id="WP_228050585.1">
    <property type="nucleotide sequence ID" value="NZ_JADEYS010000001.1"/>
</dbReference>
<comment type="caution">
    <text evidence="2">The sequence shown here is derived from an EMBL/GenBank/DDBJ whole genome shotgun (WGS) entry which is preliminary data.</text>
</comment>
<reference evidence="2" key="1">
    <citation type="submission" date="2020-10" db="EMBL/GenBank/DDBJ databases">
        <title>Bacterium isolated from coastal waters sediment.</title>
        <authorList>
            <person name="Chen R.-J."/>
            <person name="Lu D.-C."/>
            <person name="Zhu K.-L."/>
            <person name="Du Z.-J."/>
        </authorList>
    </citation>
    <scope>NUCLEOTIDE SEQUENCE</scope>
    <source>
        <strain evidence="2">N1Y112</strain>
    </source>
</reference>
<feature type="transmembrane region" description="Helical" evidence="1">
    <location>
        <begin position="95"/>
        <end position="114"/>
    </location>
</feature>
<dbReference type="AlphaFoldDB" id="A0A8J7JXZ2"/>
<keyword evidence="1" id="KW-1133">Transmembrane helix</keyword>
<evidence type="ECO:0000313" key="3">
    <source>
        <dbReference type="Proteomes" id="UP000640333"/>
    </source>
</evidence>
<name>A0A8J7JXZ2_9GAMM</name>
<evidence type="ECO:0000256" key="1">
    <source>
        <dbReference type="SAM" id="Phobius"/>
    </source>
</evidence>
<keyword evidence="3" id="KW-1185">Reference proteome</keyword>
<keyword evidence="1" id="KW-0812">Transmembrane</keyword>
<accession>A0A8J7JXZ2</accession>
<keyword evidence="1" id="KW-0472">Membrane</keyword>
<sequence length="142" mass="15915">MMLTALRTISSRTLAAIALLFFVVYCSVGVCTNWVGSSNSDPFFTHDLVMDHSQHQSGDAPMSDMSHCGSDESGCDWGRNLVADPMQDADPSTSFFVLYLLSASILLVMLWRQLRLSGPFIRERVFLRGYPRLHIQHAVFLN</sequence>
<dbReference type="EMBL" id="JADEYS010000001">
    <property type="protein sequence ID" value="MBE9395744.1"/>
    <property type="molecule type" value="Genomic_DNA"/>
</dbReference>
<evidence type="ECO:0000313" key="2">
    <source>
        <dbReference type="EMBL" id="MBE9395744.1"/>
    </source>
</evidence>
<protein>
    <submittedName>
        <fullName evidence="2">Uncharacterized protein</fullName>
    </submittedName>
</protein>
<proteinExistence type="predicted"/>
<dbReference type="Proteomes" id="UP000640333">
    <property type="component" value="Unassembled WGS sequence"/>
</dbReference>
<organism evidence="2 3">
    <name type="scientific">Pontibacterium sinense</name>
    <dbReference type="NCBI Taxonomy" id="2781979"/>
    <lineage>
        <taxon>Bacteria</taxon>
        <taxon>Pseudomonadati</taxon>
        <taxon>Pseudomonadota</taxon>
        <taxon>Gammaproteobacteria</taxon>
        <taxon>Oceanospirillales</taxon>
        <taxon>Oceanospirillaceae</taxon>
        <taxon>Pontibacterium</taxon>
    </lineage>
</organism>